<reference evidence="3 4" key="1">
    <citation type="submission" date="2016-10" db="EMBL/GenBank/DDBJ databases">
        <authorList>
            <person name="de Groot N.N."/>
        </authorList>
    </citation>
    <scope>NUCLEOTIDE SEQUENCE [LARGE SCALE GENOMIC DNA]</scope>
    <source>
        <strain evidence="3 4">CPCC 201354</strain>
    </source>
</reference>
<dbReference type="InterPro" id="IPR001075">
    <property type="entry name" value="NIF_FeS_clus_asmbl_NifU_C"/>
</dbReference>
<accession>A0A1G8FPI4</accession>
<comment type="function">
    <text evidence="1">May be involved in the formation or repair of [Fe-S] clusters present in iron-sulfur proteins.</text>
</comment>
<dbReference type="SUPFAM" id="SSF117916">
    <property type="entry name" value="Fe-S cluster assembly (FSCA) domain-like"/>
    <property type="match status" value="1"/>
</dbReference>
<dbReference type="Proteomes" id="UP000198923">
    <property type="component" value="Unassembled WGS sequence"/>
</dbReference>
<dbReference type="GO" id="GO:0016226">
    <property type="term" value="P:iron-sulfur cluster assembly"/>
    <property type="evidence" value="ECO:0007669"/>
    <property type="project" value="InterPro"/>
</dbReference>
<dbReference type="GO" id="GO:0051536">
    <property type="term" value="F:iron-sulfur cluster binding"/>
    <property type="evidence" value="ECO:0007669"/>
    <property type="project" value="InterPro"/>
</dbReference>
<dbReference type="EMBL" id="FNCN01000024">
    <property type="protein sequence ID" value="SDH83967.1"/>
    <property type="molecule type" value="Genomic_DNA"/>
</dbReference>
<gene>
    <name evidence="3" type="ORF">SAMN05421505_12428</name>
</gene>
<dbReference type="STRING" id="504805.SAMN05421505_12428"/>
<proteinExistence type="predicted"/>
<keyword evidence="4" id="KW-1185">Reference proteome</keyword>
<dbReference type="InterPro" id="IPR034904">
    <property type="entry name" value="FSCA_dom_sf"/>
</dbReference>
<dbReference type="Pfam" id="PF01106">
    <property type="entry name" value="NifU"/>
    <property type="match status" value="1"/>
</dbReference>
<evidence type="ECO:0000313" key="4">
    <source>
        <dbReference type="Proteomes" id="UP000198923"/>
    </source>
</evidence>
<evidence type="ECO:0000259" key="2">
    <source>
        <dbReference type="Pfam" id="PF01106"/>
    </source>
</evidence>
<organism evidence="3 4">
    <name type="scientific">Sinosporangium album</name>
    <dbReference type="NCBI Taxonomy" id="504805"/>
    <lineage>
        <taxon>Bacteria</taxon>
        <taxon>Bacillati</taxon>
        <taxon>Actinomycetota</taxon>
        <taxon>Actinomycetes</taxon>
        <taxon>Streptosporangiales</taxon>
        <taxon>Streptosporangiaceae</taxon>
        <taxon>Sinosporangium</taxon>
    </lineage>
</organism>
<evidence type="ECO:0000313" key="3">
    <source>
        <dbReference type="EMBL" id="SDH83967.1"/>
    </source>
</evidence>
<protein>
    <submittedName>
        <fullName evidence="3">Fe-S cluster biogenesis protein NfuA, 4Fe-4S-binding domain</fullName>
    </submittedName>
</protein>
<dbReference type="GO" id="GO:0005506">
    <property type="term" value="F:iron ion binding"/>
    <property type="evidence" value="ECO:0007669"/>
    <property type="project" value="InterPro"/>
</dbReference>
<dbReference type="RefSeq" id="WP_176955596.1">
    <property type="nucleotide sequence ID" value="NZ_FNCN01000024.1"/>
</dbReference>
<feature type="domain" description="NIF system FeS cluster assembly NifU C-terminal" evidence="2">
    <location>
        <begin position="14"/>
        <end position="76"/>
    </location>
</feature>
<dbReference type="Gene3D" id="3.30.300.130">
    <property type="entry name" value="Fe-S cluster assembly (FSCA)"/>
    <property type="match status" value="1"/>
</dbReference>
<name>A0A1G8FPI4_9ACTN</name>
<dbReference type="AlphaFoldDB" id="A0A1G8FPI4"/>
<sequence length="107" mass="11812">MTESTDDRTWQEAEQALSSIRRRLGGHGGDVTIADVQDGTVHVTFHAACEHCPAQALTYVSAVRETLLQVPGVKEVRAPQVRDSRFALDRIASMLELTPFNRPVQTP</sequence>
<evidence type="ECO:0000256" key="1">
    <source>
        <dbReference type="ARBA" id="ARBA00049958"/>
    </source>
</evidence>